<accession>A0ABX6UZB5</accession>
<evidence type="ECO:0000256" key="2">
    <source>
        <dbReference type="ARBA" id="ARBA00022490"/>
    </source>
</evidence>
<proteinExistence type="inferred from homology"/>
<dbReference type="PANTHER" id="PTHR38603">
    <property type="entry name" value="CHAPERONE NAPD"/>
    <property type="match status" value="1"/>
</dbReference>
<protein>
    <recommendedName>
        <fullName evidence="4">Chaperone NapD</fullName>
    </recommendedName>
    <alternativeName>
        <fullName evidence="4">NapA signal peptide-binding chaperone NapD</fullName>
    </alternativeName>
</protein>
<dbReference type="HAMAP" id="MF_02200">
    <property type="entry name" value="NapD"/>
    <property type="match status" value="1"/>
</dbReference>
<dbReference type="PANTHER" id="PTHR38603:SF1">
    <property type="entry name" value="CHAPERONE NAPD"/>
    <property type="match status" value="1"/>
</dbReference>
<gene>
    <name evidence="4" type="primary">napD</name>
    <name evidence="5" type="ORF">IHV77_05195</name>
</gene>
<evidence type="ECO:0000256" key="3">
    <source>
        <dbReference type="ARBA" id="ARBA00023186"/>
    </source>
</evidence>
<name>A0ABX6UZB5_9PAST</name>
<comment type="subunit">
    <text evidence="4">Interacts with the cytoplasmic NapA precursor.</text>
</comment>
<dbReference type="EMBL" id="CP063056">
    <property type="protein sequence ID" value="QPB43480.1"/>
    <property type="molecule type" value="Genomic_DNA"/>
</dbReference>
<evidence type="ECO:0000313" key="6">
    <source>
        <dbReference type="Proteomes" id="UP000663069"/>
    </source>
</evidence>
<dbReference type="Pfam" id="PF03927">
    <property type="entry name" value="NapD"/>
    <property type="match status" value="1"/>
</dbReference>
<keyword evidence="2 4" id="KW-0963">Cytoplasm</keyword>
<keyword evidence="3 4" id="KW-0143">Chaperone</keyword>
<dbReference type="RefSeq" id="WP_194813037.1">
    <property type="nucleotide sequence ID" value="NZ_CP063056.1"/>
</dbReference>
<evidence type="ECO:0000313" key="5">
    <source>
        <dbReference type="EMBL" id="QPB43480.1"/>
    </source>
</evidence>
<keyword evidence="6" id="KW-1185">Reference proteome</keyword>
<dbReference type="Proteomes" id="UP000663069">
    <property type="component" value="Chromosome"/>
</dbReference>
<evidence type="ECO:0000256" key="4">
    <source>
        <dbReference type="HAMAP-Rule" id="MF_02200"/>
    </source>
</evidence>
<organism evidence="5 6">
    <name type="scientific">Rodentibacter haemolyticus</name>
    <dbReference type="NCBI Taxonomy" id="2778911"/>
    <lineage>
        <taxon>Bacteria</taxon>
        <taxon>Pseudomonadati</taxon>
        <taxon>Pseudomonadota</taxon>
        <taxon>Gammaproteobacteria</taxon>
        <taxon>Pasteurellales</taxon>
        <taxon>Pasteurellaceae</taxon>
        <taxon>Rodentibacter</taxon>
    </lineage>
</organism>
<evidence type="ECO:0000256" key="1">
    <source>
        <dbReference type="ARBA" id="ARBA00004496"/>
    </source>
</evidence>
<comment type="subcellular location">
    <subcellularLocation>
        <location evidence="1 4">Cytoplasm</location>
    </subcellularLocation>
</comment>
<dbReference type="InterPro" id="IPR005623">
    <property type="entry name" value="Chaperone_NapD_NO3_reduct"/>
</dbReference>
<comment type="similarity">
    <text evidence="4">Belongs to the NapD family.</text>
</comment>
<sequence>MSKASLTAENAQDWHPNWYVAGLIVQGNPEKIATIRTALLAIEHTEIPTFDEKMGKIVVVMQSNNQHILLDNMESVKEIDGVINVSLVYHEQDENK</sequence>
<reference evidence="5 6" key="1">
    <citation type="submission" date="2020-10" db="EMBL/GenBank/DDBJ databases">
        <title>Genome Sequencing of Rodentibacter spp. strain DSM111151.</title>
        <authorList>
            <person name="Benga L."/>
            <person name="Lautwein T."/>
        </authorList>
    </citation>
    <scope>NUCLEOTIDE SEQUENCE [LARGE SCALE GENOMIC DNA]</scope>
    <source>
        <strain evidence="5 6">DSM 111151</strain>
    </source>
</reference>
<comment type="function">
    <text evidence="4">Chaperone for NapA, the catalytic subunit of the periplasmic nitrate reductase. It binds directly and specifically to the twin-arginine signal peptide of NapA, preventing premature interaction with the Tat translocase and premature export.</text>
</comment>
<dbReference type="Gene3D" id="3.30.70.920">
    <property type="match status" value="1"/>
</dbReference>